<gene>
    <name evidence="1" type="ordered locus">Mnod_7931</name>
</gene>
<sequence length="52" mass="5986">MNASYPHFRDADADRLRIYRRFYSHFAQIACSRQKVLARCAAGSPSSVLQPR</sequence>
<keyword evidence="2" id="KW-1185">Reference proteome</keyword>
<reference evidence="2" key="1">
    <citation type="submission" date="2009-01" db="EMBL/GenBank/DDBJ databases">
        <title>Complete sequence of plasmid 2 of Methylobacterium nodulans ORS 2060.</title>
        <authorList>
            <consortium name="US DOE Joint Genome Institute"/>
            <person name="Lucas S."/>
            <person name="Copeland A."/>
            <person name="Lapidus A."/>
            <person name="Glavina del Rio T."/>
            <person name="Dalin E."/>
            <person name="Tice H."/>
            <person name="Bruce D."/>
            <person name="Goodwin L."/>
            <person name="Pitluck S."/>
            <person name="Sims D."/>
            <person name="Brettin T."/>
            <person name="Detter J.C."/>
            <person name="Han C."/>
            <person name="Larimer F."/>
            <person name="Land M."/>
            <person name="Hauser L."/>
            <person name="Kyrpides N."/>
            <person name="Ivanova N."/>
            <person name="Marx C.J."/>
            <person name="Richardson P."/>
        </authorList>
    </citation>
    <scope>NUCLEOTIDE SEQUENCE [LARGE SCALE GENOMIC DNA]</scope>
    <source>
        <strain evidence="2">LMG 21967 / CNCM I-2342 / ORS 2060</strain>
        <plasmid evidence="2">Plasmid pMNOD02</plasmid>
    </source>
</reference>
<dbReference type="EMBL" id="CP001351">
    <property type="protein sequence ID" value="ACL62938.1"/>
    <property type="molecule type" value="Genomic_DNA"/>
</dbReference>
<geneLocation type="plasmid" evidence="1 2">
    <name>pMNOD02</name>
</geneLocation>
<dbReference type="AlphaFoldDB" id="B8IWP7"/>
<protein>
    <submittedName>
        <fullName evidence="1">Uncharacterized protein</fullName>
    </submittedName>
</protein>
<evidence type="ECO:0000313" key="2">
    <source>
        <dbReference type="Proteomes" id="UP000008207"/>
    </source>
</evidence>
<accession>B8IWP7</accession>
<dbReference type="Proteomes" id="UP000008207">
    <property type="component" value="Plasmid pMNOD02"/>
</dbReference>
<organism evidence="1 2">
    <name type="scientific">Methylobacterium nodulans (strain LMG 21967 / CNCM I-2342 / ORS 2060)</name>
    <dbReference type="NCBI Taxonomy" id="460265"/>
    <lineage>
        <taxon>Bacteria</taxon>
        <taxon>Pseudomonadati</taxon>
        <taxon>Pseudomonadota</taxon>
        <taxon>Alphaproteobacteria</taxon>
        <taxon>Hyphomicrobiales</taxon>
        <taxon>Methylobacteriaceae</taxon>
        <taxon>Methylobacterium</taxon>
    </lineage>
</organism>
<evidence type="ECO:0000313" key="1">
    <source>
        <dbReference type="EMBL" id="ACL62938.1"/>
    </source>
</evidence>
<dbReference type="KEGG" id="mno:Mnod_7931"/>
<proteinExistence type="predicted"/>
<name>B8IWP7_METNO</name>
<dbReference type="HOGENOM" id="CLU_3081708_0_0_5"/>
<keyword evidence="1" id="KW-0614">Plasmid</keyword>